<dbReference type="AlphaFoldDB" id="A0A0A8YMZ1"/>
<reference evidence="1" key="2">
    <citation type="journal article" date="2015" name="Data Brief">
        <title>Shoot transcriptome of the giant reed, Arundo donax.</title>
        <authorList>
            <person name="Barrero R.A."/>
            <person name="Guerrero F.D."/>
            <person name="Moolhuijzen P."/>
            <person name="Goolsby J.A."/>
            <person name="Tidwell J."/>
            <person name="Bellgard S.E."/>
            <person name="Bellgard M.I."/>
        </authorList>
    </citation>
    <scope>NUCLEOTIDE SEQUENCE</scope>
    <source>
        <tissue evidence="1">Shoot tissue taken approximately 20 cm above the soil surface</tissue>
    </source>
</reference>
<name>A0A0A8YMZ1_ARUDO</name>
<dbReference type="EMBL" id="GBRH01271425">
    <property type="protein sequence ID" value="JAD26470.1"/>
    <property type="molecule type" value="Transcribed_RNA"/>
</dbReference>
<reference evidence="1" key="1">
    <citation type="submission" date="2014-09" db="EMBL/GenBank/DDBJ databases">
        <authorList>
            <person name="Magalhaes I.L.F."/>
            <person name="Oliveira U."/>
            <person name="Santos F.R."/>
            <person name="Vidigal T.H.D.A."/>
            <person name="Brescovit A.D."/>
            <person name="Santos A.J."/>
        </authorList>
    </citation>
    <scope>NUCLEOTIDE SEQUENCE</scope>
    <source>
        <tissue evidence="1">Shoot tissue taken approximately 20 cm above the soil surface</tissue>
    </source>
</reference>
<evidence type="ECO:0000313" key="1">
    <source>
        <dbReference type="EMBL" id="JAD26470.1"/>
    </source>
</evidence>
<accession>A0A0A8YMZ1</accession>
<protein>
    <submittedName>
        <fullName evidence="1">Uncharacterized protein</fullName>
    </submittedName>
</protein>
<proteinExistence type="predicted"/>
<sequence length="34" mass="3824">MLMHLVGDSVIELVQTRFETPDLNGFYVICVGVQ</sequence>
<organism evidence="1">
    <name type="scientific">Arundo donax</name>
    <name type="common">Giant reed</name>
    <name type="synonym">Donax arundinaceus</name>
    <dbReference type="NCBI Taxonomy" id="35708"/>
    <lineage>
        <taxon>Eukaryota</taxon>
        <taxon>Viridiplantae</taxon>
        <taxon>Streptophyta</taxon>
        <taxon>Embryophyta</taxon>
        <taxon>Tracheophyta</taxon>
        <taxon>Spermatophyta</taxon>
        <taxon>Magnoliopsida</taxon>
        <taxon>Liliopsida</taxon>
        <taxon>Poales</taxon>
        <taxon>Poaceae</taxon>
        <taxon>PACMAD clade</taxon>
        <taxon>Arundinoideae</taxon>
        <taxon>Arundineae</taxon>
        <taxon>Arundo</taxon>
    </lineage>
</organism>